<evidence type="ECO:0000256" key="2">
    <source>
        <dbReference type="ARBA" id="ARBA00022692"/>
    </source>
</evidence>
<dbReference type="GO" id="GO:0055085">
    <property type="term" value="P:transmembrane transport"/>
    <property type="evidence" value="ECO:0007669"/>
    <property type="project" value="InterPro"/>
</dbReference>
<feature type="transmembrane region" description="Helical" evidence="5">
    <location>
        <begin position="487"/>
        <end position="509"/>
    </location>
</feature>
<feature type="transmembrane region" description="Helical" evidence="5">
    <location>
        <begin position="105"/>
        <end position="128"/>
    </location>
</feature>
<accession>A0A068VQG9</accession>
<gene>
    <name evidence="7" type="primary">ssuC</name>
    <name evidence="7" type="ORF">PFCIRM138_08515</name>
</gene>
<evidence type="ECO:0000256" key="5">
    <source>
        <dbReference type="RuleBase" id="RU363032"/>
    </source>
</evidence>
<reference evidence="7" key="1">
    <citation type="submission" date="2014-08" db="EMBL/GenBank/DDBJ databases">
        <authorList>
            <person name="Falentin Helene"/>
        </authorList>
    </citation>
    <scope>NUCLEOTIDE SEQUENCE</scope>
</reference>
<proteinExistence type="inferred from homology"/>
<evidence type="ECO:0000256" key="3">
    <source>
        <dbReference type="ARBA" id="ARBA00022989"/>
    </source>
</evidence>
<evidence type="ECO:0000256" key="4">
    <source>
        <dbReference type="ARBA" id="ARBA00023136"/>
    </source>
</evidence>
<feature type="transmembrane region" description="Helical" evidence="5">
    <location>
        <begin position="443"/>
        <end position="466"/>
    </location>
</feature>
<keyword evidence="4 5" id="KW-0472">Membrane</keyword>
<dbReference type="GeneID" id="61221315"/>
<feature type="transmembrane region" description="Helical" evidence="5">
    <location>
        <begin position="20"/>
        <end position="41"/>
    </location>
</feature>
<feature type="transmembrane region" description="Helical" evidence="5">
    <location>
        <begin position="71"/>
        <end position="93"/>
    </location>
</feature>
<dbReference type="InterPro" id="IPR035906">
    <property type="entry name" value="MetI-like_sf"/>
</dbReference>
<dbReference type="EMBL" id="LM676417">
    <property type="protein sequence ID" value="CEP26616.1"/>
    <property type="molecule type" value="Genomic_DNA"/>
</dbReference>
<evidence type="ECO:0000313" key="7">
    <source>
        <dbReference type="EMBL" id="CEP26616.1"/>
    </source>
</evidence>
<evidence type="ECO:0000259" key="6">
    <source>
        <dbReference type="PROSITE" id="PS50928"/>
    </source>
</evidence>
<protein>
    <submittedName>
        <fullName evidence="7">Nitrate/sulfonate/taurine transport system, permease protein</fullName>
    </submittedName>
</protein>
<feature type="transmembrane region" description="Helical" evidence="5">
    <location>
        <begin position="337"/>
        <end position="358"/>
    </location>
</feature>
<feature type="transmembrane region" description="Helical" evidence="5">
    <location>
        <begin position="182"/>
        <end position="209"/>
    </location>
</feature>
<sequence length="579" mass="63659">MSTPSTFIVGRDNRRDASLLADAAVLVVVAALMWALIHMGLRIVAPFDPHAVEQTLDTSPARLPYYAARSLLRMFVALAASLVFAFIYATAAARSRRLSKVLMPLLDVLQSVPILGFLSVTVTFWIALFPHSQLGVECASIFAIFTSQAWNLAFSLHSSLLGQSQELDESARLLRLTRWQRFWNVDLPSGMIPLTWNAMMSFGGGWFFLTASETIVVDNHTYVLPGIGSYVAAASQAQQMPRLFLAIAVMIAMVLVVNFFFWRPITAWAERFRVGDTSNAQTPRSLVLNVLRHSHIADAWSTLWRPIGEFFDRITRIFGIGGVRFVDHGTRRRAGDIAFFAVVGIVCLLGAWQVVGYVQSGPGMGEFGEAFLLGLATLARVVAVLILGTVIWVPVGVWIGMNPRWARLMQPVVQVLASFPANFLFPFFTLFLIATHISLDVGGILLMALGSQWYILFNVIAGASAIPNDLREAATSLQLSRSLRWRTLILPGIFPAWVTGAITAAGGAWNASIVSEIVSYGHDTLQATGLGAYIANATTSGDFHRVLIGVIVMSIYVVGLNRLFWQRLNHVAERRYALT</sequence>
<comment type="similarity">
    <text evidence="5">Belongs to the binding-protein-dependent transport system permease family.</text>
</comment>
<dbReference type="PROSITE" id="PS50928">
    <property type="entry name" value="ABC_TM1"/>
    <property type="match status" value="2"/>
</dbReference>
<dbReference type="Gene3D" id="1.10.3720.10">
    <property type="entry name" value="MetI-like"/>
    <property type="match status" value="2"/>
</dbReference>
<keyword evidence="3 5" id="KW-1133">Transmembrane helix</keyword>
<feature type="transmembrane region" description="Helical" evidence="5">
    <location>
        <begin position="243"/>
        <end position="262"/>
    </location>
</feature>
<feature type="transmembrane region" description="Helical" evidence="5">
    <location>
        <begin position="370"/>
        <end position="400"/>
    </location>
</feature>
<dbReference type="RefSeq" id="WP_036940544.1">
    <property type="nucleotide sequence ID" value="NZ_HG975470.1"/>
</dbReference>
<feature type="transmembrane region" description="Helical" evidence="5">
    <location>
        <begin position="412"/>
        <end position="437"/>
    </location>
</feature>
<dbReference type="PANTHER" id="PTHR42744:SF1">
    <property type="entry name" value="BINDING-PROTEIN-DEPENDENT TRANSPORT SYSTEMS INNER MEMBRANE COMPONENT"/>
    <property type="match status" value="1"/>
</dbReference>
<comment type="subcellular location">
    <subcellularLocation>
        <location evidence="5">Cell membrane</location>
        <topology evidence="5">Multi-pass membrane protein</topology>
    </subcellularLocation>
    <subcellularLocation>
        <location evidence="1">Membrane</location>
        <topology evidence="1">Multi-pass membrane protein</topology>
    </subcellularLocation>
</comment>
<dbReference type="AlphaFoldDB" id="A0A068VQG9"/>
<dbReference type="InterPro" id="IPR000515">
    <property type="entry name" value="MetI-like"/>
</dbReference>
<dbReference type="SUPFAM" id="SSF161098">
    <property type="entry name" value="MetI-like"/>
    <property type="match status" value="2"/>
</dbReference>
<dbReference type="PANTHER" id="PTHR42744">
    <property type="entry name" value="BINDING-PROTEIN-DEPENDENT TRANSPORT SYSTEMS INNER MEMBRANE COMPONENT"/>
    <property type="match status" value="1"/>
</dbReference>
<dbReference type="Pfam" id="PF00528">
    <property type="entry name" value="BPD_transp_1"/>
    <property type="match status" value="2"/>
</dbReference>
<dbReference type="CDD" id="cd06261">
    <property type="entry name" value="TM_PBP2"/>
    <property type="match status" value="2"/>
</dbReference>
<evidence type="ECO:0000256" key="1">
    <source>
        <dbReference type="ARBA" id="ARBA00004141"/>
    </source>
</evidence>
<feature type="domain" description="ABC transmembrane type-1" evidence="6">
    <location>
        <begin position="374"/>
        <end position="564"/>
    </location>
</feature>
<keyword evidence="2 5" id="KW-0812">Transmembrane</keyword>
<name>A0A068VQG9_PROFF</name>
<feature type="domain" description="ABC transmembrane type-1" evidence="6">
    <location>
        <begin position="67"/>
        <end position="261"/>
    </location>
</feature>
<dbReference type="GO" id="GO:0005886">
    <property type="term" value="C:plasma membrane"/>
    <property type="evidence" value="ECO:0007669"/>
    <property type="project" value="UniProtKB-SubCell"/>
</dbReference>
<keyword evidence="5" id="KW-0813">Transport</keyword>
<feature type="transmembrane region" description="Helical" evidence="5">
    <location>
        <begin position="546"/>
        <end position="565"/>
    </location>
</feature>
<organism evidence="7">
    <name type="scientific">Propionibacterium freudenreichii subsp. freudenreichii</name>
    <dbReference type="NCBI Taxonomy" id="66712"/>
    <lineage>
        <taxon>Bacteria</taxon>
        <taxon>Bacillati</taxon>
        <taxon>Actinomycetota</taxon>
        <taxon>Actinomycetes</taxon>
        <taxon>Propionibacteriales</taxon>
        <taxon>Propionibacteriaceae</taxon>
        <taxon>Propionibacterium</taxon>
    </lineage>
</organism>